<evidence type="ECO:0000313" key="5">
    <source>
        <dbReference type="Proteomes" id="UP000277928"/>
    </source>
</evidence>
<dbReference type="GO" id="GO:0016887">
    <property type="term" value="F:ATP hydrolysis activity"/>
    <property type="evidence" value="ECO:0007669"/>
    <property type="project" value="InterPro"/>
</dbReference>
<keyword evidence="2" id="KW-0677">Repeat</keyword>
<sequence length="219" mass="24925">MLNVCRYRECVRTVQLVASSEEFELDEDVKIEHERSARKHLRYYSLLRGIKKGDVDTVVNWALNELQLNLYADEIVANYSDGNKRKVSVAIALVSDPPLLLLDEPSAEMDPSAQRFMWDVLLALRKNKRAMVISHSVEECEILCNRVAIMNHGQFRCVGSIQHLKNSQPSSSQAKITRDTDELRKMQETVQIDYSLSQGTLDDMFVSFSNVSADRTDVG</sequence>
<dbReference type="InterPro" id="IPR026082">
    <property type="entry name" value="ABCA"/>
</dbReference>
<reference evidence="4 5" key="1">
    <citation type="submission" date="2018-08" db="EMBL/GenBank/DDBJ databases">
        <authorList>
            <person name="Laetsch R D."/>
            <person name="Stevens L."/>
            <person name="Kumar S."/>
            <person name="Blaxter L. M."/>
        </authorList>
    </citation>
    <scope>NUCLEOTIDE SEQUENCE [LARGE SCALE GENOMIC DNA]</scope>
</reference>
<protein>
    <recommendedName>
        <fullName evidence="3">ABC transporter domain-containing protein</fullName>
    </recommendedName>
</protein>
<dbReference type="SUPFAM" id="SSF52540">
    <property type="entry name" value="P-loop containing nucleoside triphosphate hydrolases"/>
    <property type="match status" value="1"/>
</dbReference>
<gene>
    <name evidence="4" type="ORF">NLS_LOCUS458</name>
</gene>
<dbReference type="GO" id="GO:0140359">
    <property type="term" value="F:ABC-type transporter activity"/>
    <property type="evidence" value="ECO:0007669"/>
    <property type="project" value="InterPro"/>
</dbReference>
<dbReference type="GO" id="GO:0016020">
    <property type="term" value="C:membrane"/>
    <property type="evidence" value="ECO:0007669"/>
    <property type="project" value="InterPro"/>
</dbReference>
<dbReference type="EMBL" id="UYRX01000011">
    <property type="protein sequence ID" value="VDK68518.1"/>
    <property type="molecule type" value="Genomic_DNA"/>
</dbReference>
<organism evidence="4 5">
    <name type="scientific">Litomosoides sigmodontis</name>
    <name type="common">Filarial nematode worm</name>
    <dbReference type="NCBI Taxonomy" id="42156"/>
    <lineage>
        <taxon>Eukaryota</taxon>
        <taxon>Metazoa</taxon>
        <taxon>Ecdysozoa</taxon>
        <taxon>Nematoda</taxon>
        <taxon>Chromadorea</taxon>
        <taxon>Rhabditida</taxon>
        <taxon>Spirurina</taxon>
        <taxon>Spiruromorpha</taxon>
        <taxon>Filarioidea</taxon>
        <taxon>Onchocercidae</taxon>
        <taxon>Litomosoides</taxon>
    </lineage>
</organism>
<keyword evidence="5" id="KW-1185">Reference proteome</keyword>
<proteinExistence type="predicted"/>
<feature type="domain" description="ABC transporter" evidence="3">
    <location>
        <begin position="29"/>
        <end position="106"/>
    </location>
</feature>
<dbReference type="PANTHER" id="PTHR19229">
    <property type="entry name" value="ATP-BINDING CASSETTE TRANSPORTER SUBFAMILY A ABCA"/>
    <property type="match status" value="1"/>
</dbReference>
<dbReference type="GO" id="GO:0005319">
    <property type="term" value="F:lipid transporter activity"/>
    <property type="evidence" value="ECO:0007669"/>
    <property type="project" value="TreeGrafter"/>
</dbReference>
<evidence type="ECO:0000256" key="1">
    <source>
        <dbReference type="ARBA" id="ARBA00022448"/>
    </source>
</evidence>
<dbReference type="OrthoDB" id="10255969at2759"/>
<dbReference type="Proteomes" id="UP000277928">
    <property type="component" value="Unassembled WGS sequence"/>
</dbReference>
<keyword evidence="1" id="KW-0813">Transport</keyword>
<accession>A0A3P6TR20</accession>
<dbReference type="Gene3D" id="3.40.50.300">
    <property type="entry name" value="P-loop containing nucleotide triphosphate hydrolases"/>
    <property type="match status" value="1"/>
</dbReference>
<evidence type="ECO:0000256" key="2">
    <source>
        <dbReference type="ARBA" id="ARBA00022737"/>
    </source>
</evidence>
<dbReference type="InterPro" id="IPR027417">
    <property type="entry name" value="P-loop_NTPase"/>
</dbReference>
<evidence type="ECO:0000259" key="3">
    <source>
        <dbReference type="Pfam" id="PF00005"/>
    </source>
</evidence>
<dbReference type="InterPro" id="IPR003439">
    <property type="entry name" value="ABC_transporter-like_ATP-bd"/>
</dbReference>
<dbReference type="STRING" id="42156.A0A3P6TR20"/>
<name>A0A3P6TR20_LITSI</name>
<dbReference type="PANTHER" id="PTHR19229:SF36">
    <property type="entry name" value="ATP-BINDING CASSETTE SUB-FAMILY A MEMBER 2"/>
    <property type="match status" value="1"/>
</dbReference>
<dbReference type="Pfam" id="PF00005">
    <property type="entry name" value="ABC_tran"/>
    <property type="match status" value="1"/>
</dbReference>
<dbReference type="GO" id="GO:0005524">
    <property type="term" value="F:ATP binding"/>
    <property type="evidence" value="ECO:0007669"/>
    <property type="project" value="InterPro"/>
</dbReference>
<dbReference type="AlphaFoldDB" id="A0A3P6TR20"/>
<evidence type="ECO:0000313" key="4">
    <source>
        <dbReference type="EMBL" id="VDK68518.1"/>
    </source>
</evidence>